<dbReference type="RefSeq" id="WP_161259314.1">
    <property type="nucleotide sequence ID" value="NZ_WXEY01000019.1"/>
</dbReference>
<dbReference type="PANTHER" id="PTHR46797:SF1">
    <property type="entry name" value="METHYLPHOSPHONATE SYNTHASE"/>
    <property type="match status" value="1"/>
</dbReference>
<evidence type="ECO:0000259" key="2">
    <source>
        <dbReference type="PROSITE" id="PS50943"/>
    </source>
</evidence>
<dbReference type="CDD" id="cd00093">
    <property type="entry name" value="HTH_XRE"/>
    <property type="match status" value="1"/>
</dbReference>
<proteinExistence type="predicted"/>
<dbReference type="Gene3D" id="1.10.260.40">
    <property type="entry name" value="lambda repressor-like DNA-binding domains"/>
    <property type="match status" value="1"/>
</dbReference>
<protein>
    <submittedName>
        <fullName evidence="3">Helix-turn-helix domain-containing protein</fullName>
    </submittedName>
</protein>
<feature type="domain" description="HTH cro/C1-type" evidence="2">
    <location>
        <begin position="7"/>
        <end position="61"/>
    </location>
</feature>
<dbReference type="EMBL" id="WXEY01000019">
    <property type="protein sequence ID" value="MZP30789.1"/>
    <property type="molecule type" value="Genomic_DNA"/>
</dbReference>
<name>A0A845L6B9_9FIRM</name>
<keyword evidence="1" id="KW-0238">DNA-binding</keyword>
<dbReference type="AlphaFoldDB" id="A0A845L6B9"/>
<dbReference type="SMART" id="SM00530">
    <property type="entry name" value="HTH_XRE"/>
    <property type="match status" value="1"/>
</dbReference>
<sequence length="87" mass="9687">MGCGSNVRELRVMKGLKAKFVASKIGVSPSMYCDMEKERRRIDASILAKIADVFGVSADELLRPRVRETRIEMMAKKQLDHPCSGAC</sequence>
<dbReference type="GO" id="GO:0005829">
    <property type="term" value="C:cytosol"/>
    <property type="evidence" value="ECO:0007669"/>
    <property type="project" value="TreeGrafter"/>
</dbReference>
<dbReference type="PROSITE" id="PS50943">
    <property type="entry name" value="HTH_CROC1"/>
    <property type="match status" value="1"/>
</dbReference>
<dbReference type="SUPFAM" id="SSF47413">
    <property type="entry name" value="lambda repressor-like DNA-binding domains"/>
    <property type="match status" value="1"/>
</dbReference>
<dbReference type="GO" id="GO:0003677">
    <property type="term" value="F:DNA binding"/>
    <property type="evidence" value="ECO:0007669"/>
    <property type="project" value="UniProtKB-KW"/>
</dbReference>
<keyword evidence="4" id="KW-1185">Reference proteome</keyword>
<organism evidence="3 4">
    <name type="scientific">Heliomicrobium undosum</name>
    <dbReference type="NCBI Taxonomy" id="121734"/>
    <lineage>
        <taxon>Bacteria</taxon>
        <taxon>Bacillati</taxon>
        <taxon>Bacillota</taxon>
        <taxon>Clostridia</taxon>
        <taxon>Eubacteriales</taxon>
        <taxon>Heliobacteriaceae</taxon>
        <taxon>Heliomicrobium</taxon>
    </lineage>
</organism>
<evidence type="ECO:0000256" key="1">
    <source>
        <dbReference type="ARBA" id="ARBA00023125"/>
    </source>
</evidence>
<accession>A0A845L6B9</accession>
<evidence type="ECO:0000313" key="3">
    <source>
        <dbReference type="EMBL" id="MZP30789.1"/>
    </source>
</evidence>
<gene>
    <name evidence="3" type="ORF">GTO91_13805</name>
</gene>
<reference evidence="3 4" key="1">
    <citation type="submission" date="2020-01" db="EMBL/GenBank/DDBJ databases">
        <title>Whole-genome sequence of Heliobacterium undosum DSM 13378.</title>
        <authorList>
            <person name="Kyndt J.A."/>
            <person name="Meyer T.E."/>
        </authorList>
    </citation>
    <scope>NUCLEOTIDE SEQUENCE [LARGE SCALE GENOMIC DNA]</scope>
    <source>
        <strain evidence="3 4">DSM 13378</strain>
    </source>
</reference>
<dbReference type="InterPro" id="IPR010982">
    <property type="entry name" value="Lambda_DNA-bd_dom_sf"/>
</dbReference>
<dbReference type="InterPro" id="IPR050807">
    <property type="entry name" value="TransReg_Diox_bact_type"/>
</dbReference>
<dbReference type="PANTHER" id="PTHR46797">
    <property type="entry name" value="HTH-TYPE TRANSCRIPTIONAL REGULATOR"/>
    <property type="match status" value="1"/>
</dbReference>
<dbReference type="GO" id="GO:0003700">
    <property type="term" value="F:DNA-binding transcription factor activity"/>
    <property type="evidence" value="ECO:0007669"/>
    <property type="project" value="TreeGrafter"/>
</dbReference>
<dbReference type="Proteomes" id="UP000463470">
    <property type="component" value="Unassembled WGS sequence"/>
</dbReference>
<evidence type="ECO:0000313" key="4">
    <source>
        <dbReference type="Proteomes" id="UP000463470"/>
    </source>
</evidence>
<dbReference type="InterPro" id="IPR001387">
    <property type="entry name" value="Cro/C1-type_HTH"/>
</dbReference>
<dbReference type="Pfam" id="PF01381">
    <property type="entry name" value="HTH_3"/>
    <property type="match status" value="1"/>
</dbReference>
<comment type="caution">
    <text evidence="3">The sequence shown here is derived from an EMBL/GenBank/DDBJ whole genome shotgun (WGS) entry which is preliminary data.</text>
</comment>
<dbReference type="OrthoDB" id="9801008at2"/>